<evidence type="ECO:0000313" key="5">
    <source>
        <dbReference type="EMBL" id="AKK02935.1"/>
    </source>
</evidence>
<evidence type="ECO:0000256" key="3">
    <source>
        <dbReference type="ARBA" id="ARBA00022840"/>
    </source>
</evidence>
<dbReference type="InterPro" id="IPR003593">
    <property type="entry name" value="AAA+_ATPase"/>
</dbReference>
<keyword evidence="6" id="KW-1185">Reference proteome</keyword>
<keyword evidence="2" id="KW-0547">Nucleotide-binding</keyword>
<organism evidence="5 6">
    <name type="scientific">Corynebacterium epidermidicanis</name>
    <dbReference type="NCBI Taxonomy" id="1050174"/>
    <lineage>
        <taxon>Bacteria</taxon>
        <taxon>Bacillati</taxon>
        <taxon>Actinomycetota</taxon>
        <taxon>Actinomycetes</taxon>
        <taxon>Mycobacteriales</taxon>
        <taxon>Corynebacteriaceae</taxon>
        <taxon>Corynebacterium</taxon>
    </lineage>
</organism>
<protein>
    <submittedName>
        <fullName evidence="5">ABC-type cobalamin/Fe3+-siderophore transport system, ATPase component</fullName>
        <ecNumber evidence="5">3.6.3.34</ecNumber>
    </submittedName>
</protein>
<gene>
    <name evidence="5" type="ORF">CEPID_05330</name>
</gene>
<dbReference type="CDD" id="cd03214">
    <property type="entry name" value="ABC_Iron-Siderophores_B12_Hemin"/>
    <property type="match status" value="1"/>
</dbReference>
<dbReference type="InterPro" id="IPR017871">
    <property type="entry name" value="ABC_transporter-like_CS"/>
</dbReference>
<evidence type="ECO:0000256" key="1">
    <source>
        <dbReference type="ARBA" id="ARBA00022448"/>
    </source>
</evidence>
<sequence length="257" mass="27497">MSPALSVKNLSCGIGRTTILRDITFALEPGQSCAIVGVNGVGKSTLLRALAGLREPLSGQVLIDGTDVRSLAPKQRARLVSYVGQEEQLSPDMRVGEALALGRLPYAKPWELHTRSSRVLVRSALEQVGLPGVHDRNVSDLSGGQRRLALLARALVQDTPVIILDEPTNHLDVNHQHMLLDVVLGANKTVVATMHDLDLALARFDHVVLLANGGIVATGAGREVLTAARLTQYFGVHGVVVTPPDCQHPHLVIDSVK</sequence>
<dbReference type="GO" id="GO:0005524">
    <property type="term" value="F:ATP binding"/>
    <property type="evidence" value="ECO:0007669"/>
    <property type="project" value="UniProtKB-KW"/>
</dbReference>
<evidence type="ECO:0000313" key="6">
    <source>
        <dbReference type="Proteomes" id="UP000035368"/>
    </source>
</evidence>
<dbReference type="KEGG" id="cei:CEPID_05330"/>
<dbReference type="AlphaFoldDB" id="A0A0G3GQT4"/>
<evidence type="ECO:0000256" key="2">
    <source>
        <dbReference type="ARBA" id="ARBA00022741"/>
    </source>
</evidence>
<dbReference type="STRING" id="1050174.CEPID_05330"/>
<dbReference type="Proteomes" id="UP000035368">
    <property type="component" value="Chromosome"/>
</dbReference>
<name>A0A0G3GQT4_9CORY</name>
<dbReference type="PROSITE" id="PS00211">
    <property type="entry name" value="ABC_TRANSPORTER_1"/>
    <property type="match status" value="1"/>
</dbReference>
<dbReference type="SUPFAM" id="SSF52540">
    <property type="entry name" value="P-loop containing nucleoside triphosphate hydrolases"/>
    <property type="match status" value="1"/>
</dbReference>
<dbReference type="GO" id="GO:0016887">
    <property type="term" value="F:ATP hydrolysis activity"/>
    <property type="evidence" value="ECO:0007669"/>
    <property type="project" value="InterPro"/>
</dbReference>
<dbReference type="InterPro" id="IPR027417">
    <property type="entry name" value="P-loop_NTPase"/>
</dbReference>
<proteinExistence type="predicted"/>
<dbReference type="InterPro" id="IPR003439">
    <property type="entry name" value="ABC_transporter-like_ATP-bd"/>
</dbReference>
<dbReference type="EMBL" id="CP011541">
    <property type="protein sequence ID" value="AKK02935.1"/>
    <property type="molecule type" value="Genomic_DNA"/>
</dbReference>
<reference evidence="5 6" key="1">
    <citation type="submission" date="2015-05" db="EMBL/GenBank/DDBJ databases">
        <title>Complete genome sequence of Corynebacterium epidermidicanis DSM 45586, isolated from the skin of a dog suffering from pruritus.</title>
        <authorList>
            <person name="Ruckert C."/>
            <person name="Albersmeier A."/>
            <person name="Winkler A."/>
            <person name="Tauch A."/>
        </authorList>
    </citation>
    <scope>NUCLEOTIDE SEQUENCE [LARGE SCALE GENOMIC DNA]</scope>
    <source>
        <strain evidence="5 6">DSM 45586</strain>
    </source>
</reference>
<dbReference type="PANTHER" id="PTHR42794">
    <property type="entry name" value="HEMIN IMPORT ATP-BINDING PROTEIN HMUV"/>
    <property type="match status" value="1"/>
</dbReference>
<feature type="domain" description="ABC transporter" evidence="4">
    <location>
        <begin position="5"/>
        <end position="237"/>
    </location>
</feature>
<dbReference type="PANTHER" id="PTHR42794:SF2">
    <property type="entry name" value="ABC TRANSPORTER ATP-BINDING PROTEIN"/>
    <property type="match status" value="1"/>
</dbReference>
<dbReference type="SMART" id="SM00382">
    <property type="entry name" value="AAA"/>
    <property type="match status" value="1"/>
</dbReference>
<dbReference type="PATRIC" id="fig|1050174.4.peg.1081"/>
<dbReference type="PROSITE" id="PS50893">
    <property type="entry name" value="ABC_TRANSPORTER_2"/>
    <property type="match status" value="1"/>
</dbReference>
<accession>A0A0G3GQT4</accession>
<evidence type="ECO:0000259" key="4">
    <source>
        <dbReference type="PROSITE" id="PS50893"/>
    </source>
</evidence>
<dbReference type="Pfam" id="PF00005">
    <property type="entry name" value="ABC_tran"/>
    <property type="match status" value="1"/>
</dbReference>
<dbReference type="RefSeq" id="WP_047240045.1">
    <property type="nucleotide sequence ID" value="NZ_CP011541.1"/>
</dbReference>
<dbReference type="Gene3D" id="3.40.50.300">
    <property type="entry name" value="P-loop containing nucleotide triphosphate hydrolases"/>
    <property type="match status" value="1"/>
</dbReference>
<keyword evidence="3" id="KW-0067">ATP-binding</keyword>
<keyword evidence="5" id="KW-0378">Hydrolase</keyword>
<dbReference type="EC" id="3.6.3.34" evidence="5"/>
<dbReference type="FunFam" id="3.40.50.300:FF:000134">
    <property type="entry name" value="Iron-enterobactin ABC transporter ATP-binding protein"/>
    <property type="match status" value="1"/>
</dbReference>
<keyword evidence="1" id="KW-0813">Transport</keyword>